<protein>
    <submittedName>
        <fullName evidence="1">Uncharacterized protein</fullName>
    </submittedName>
</protein>
<evidence type="ECO:0000313" key="2">
    <source>
        <dbReference type="Proteomes" id="UP000034705"/>
    </source>
</evidence>
<proteinExistence type="predicted"/>
<gene>
    <name evidence="1" type="ORF">UX45_C0002G0068</name>
</gene>
<dbReference type="Proteomes" id="UP000034705">
    <property type="component" value="Unassembled WGS sequence"/>
</dbReference>
<accession>A0A0G1PND9</accession>
<sequence length="460" mass="51894">METRHPEFVSAPIAPDAFAMEYNKVRDRLPQHVRKPLDVSRDEVLEICKAHGVDHPTKLGREGAQPTLQTLERVARLLEDIAYIFERKEIPPGYKDWEVEIPEGDEFTEAVEKDGKVFFSTVDKSCEFSRIFDSSGLVKNYDQGWMARGDLNIVNGKPACVINDVSKSFVFFDGKRIGPPEGYKSVRLIRTEHRKLIYTAKNHESDKDIIYVDGEPYGSSEGYLEVSHVIPVGEELAIAVKERSGGNMAIYLGDRLIAGDKEGYESVREMKVINGDLAFIAKDTVGRFVIVYDGVVQKMSNQDFFHLKEIDGQPFWVEKKAKGGDELFVDGESYGMYSDFLRILETNKGMVIVVTKAENPKRLFLLQEGRSIGKEEGYLRMPSPRMISVGDEVIIASCQEPGSSWVIESTSGAHFYSCEKCHLLKAIDDTHFIVIAEEDGKVVQRTFDIEHLPYQGEVNT</sequence>
<comment type="caution">
    <text evidence="1">The sequence shown here is derived from an EMBL/GenBank/DDBJ whole genome shotgun (WGS) entry which is preliminary data.</text>
</comment>
<dbReference type="EMBL" id="LCMG01000002">
    <property type="protein sequence ID" value="KKU34271.1"/>
    <property type="molecule type" value="Genomic_DNA"/>
</dbReference>
<reference evidence="1 2" key="1">
    <citation type="journal article" date="2015" name="Nature">
        <title>rRNA introns, odd ribosomes, and small enigmatic genomes across a large radiation of phyla.</title>
        <authorList>
            <person name="Brown C.T."/>
            <person name="Hug L.A."/>
            <person name="Thomas B.C."/>
            <person name="Sharon I."/>
            <person name="Castelle C.J."/>
            <person name="Singh A."/>
            <person name="Wilkins M.J."/>
            <person name="Williams K.H."/>
            <person name="Banfield J.F."/>
        </authorList>
    </citation>
    <scope>NUCLEOTIDE SEQUENCE [LARGE SCALE GENOMIC DNA]</scope>
</reference>
<evidence type="ECO:0000313" key="1">
    <source>
        <dbReference type="EMBL" id="KKU34271.1"/>
    </source>
</evidence>
<dbReference type="AlphaFoldDB" id="A0A0G1PND9"/>
<organism evidence="1 2">
    <name type="scientific">Candidatus Uhrbacteria bacterium GW2011_GWF2_46_218</name>
    <dbReference type="NCBI Taxonomy" id="1619001"/>
    <lineage>
        <taxon>Bacteria</taxon>
        <taxon>Candidatus Uhriibacteriota</taxon>
    </lineage>
</organism>
<name>A0A0G1PND9_9BACT</name>